<feature type="domain" description="SGNH hydrolase-type esterase" evidence="1">
    <location>
        <begin position="23"/>
        <end position="226"/>
    </location>
</feature>
<gene>
    <name evidence="2" type="ORF">OEZ85_002825</name>
</gene>
<evidence type="ECO:0000313" key="2">
    <source>
        <dbReference type="EMBL" id="WIA14291.1"/>
    </source>
</evidence>
<reference evidence="2 3" key="1">
    <citation type="submission" date="2023-05" db="EMBL/GenBank/DDBJ databases">
        <title>A 100% complete, gapless, phased diploid assembly of the Scenedesmus obliquus UTEX 3031 genome.</title>
        <authorList>
            <person name="Biondi T.C."/>
            <person name="Hanschen E.R."/>
            <person name="Kwon T."/>
            <person name="Eng W."/>
            <person name="Kruse C.P.S."/>
            <person name="Koehler S.I."/>
            <person name="Kunde Y."/>
            <person name="Gleasner C.D."/>
            <person name="You Mak K.T."/>
            <person name="Polle J."/>
            <person name="Hovde B.T."/>
            <person name="Starkenburg S.R."/>
        </authorList>
    </citation>
    <scope>NUCLEOTIDE SEQUENCE [LARGE SCALE GENOMIC DNA]</scope>
    <source>
        <strain evidence="2 3">DOE0152z</strain>
    </source>
</reference>
<organism evidence="2 3">
    <name type="scientific">Tetradesmus obliquus</name>
    <name type="common">Green alga</name>
    <name type="synonym">Acutodesmus obliquus</name>
    <dbReference type="NCBI Taxonomy" id="3088"/>
    <lineage>
        <taxon>Eukaryota</taxon>
        <taxon>Viridiplantae</taxon>
        <taxon>Chlorophyta</taxon>
        <taxon>core chlorophytes</taxon>
        <taxon>Chlorophyceae</taxon>
        <taxon>CS clade</taxon>
        <taxon>Sphaeropleales</taxon>
        <taxon>Scenedesmaceae</taxon>
        <taxon>Tetradesmus</taxon>
    </lineage>
</organism>
<dbReference type="CDD" id="cd00229">
    <property type="entry name" value="SGNH_hydrolase"/>
    <property type="match status" value="1"/>
</dbReference>
<accession>A0ABY8TYQ7</accession>
<dbReference type="Gene3D" id="3.40.50.1110">
    <property type="entry name" value="SGNH hydrolase"/>
    <property type="match status" value="1"/>
</dbReference>
<dbReference type="Pfam" id="PF13472">
    <property type="entry name" value="Lipase_GDSL_2"/>
    <property type="match status" value="1"/>
</dbReference>
<dbReference type="InterPro" id="IPR013830">
    <property type="entry name" value="SGNH_hydro"/>
</dbReference>
<dbReference type="InterPro" id="IPR036514">
    <property type="entry name" value="SGNH_hydro_sf"/>
</dbReference>
<protein>
    <recommendedName>
        <fullName evidence="1">SGNH hydrolase-type esterase domain-containing protein</fullName>
    </recommendedName>
</protein>
<dbReference type="PANTHER" id="PTHR34407">
    <property type="entry name" value="EXPRESSED PROTEIN"/>
    <property type="match status" value="1"/>
</dbReference>
<dbReference type="Proteomes" id="UP001244341">
    <property type="component" value="Chromosome 5b"/>
</dbReference>
<dbReference type="SUPFAM" id="SSF52266">
    <property type="entry name" value="SGNH hydrolase"/>
    <property type="match status" value="1"/>
</dbReference>
<keyword evidence="3" id="KW-1185">Reference proteome</keyword>
<proteinExistence type="predicted"/>
<evidence type="ECO:0000259" key="1">
    <source>
        <dbReference type="Pfam" id="PF13472"/>
    </source>
</evidence>
<sequence length="234" mass="25585">MRNWRRLADKLNTPGSNVTIVTFGGSITVGYIDDSPGSSWVDTVKAWFQGTYAAVNFTVVNLARSGIDVMPAATCWYQLAPQDADLVMIEYSVNGCSNNHICHSFASPRTASYELLVRRMMLRAPGAAFLSVAAFNFLTTSVPRQAMNPEDPGYPGEMVTLPNSYYGSGENFHTRIAHRYGVPVVSIRDALYDVMFNDALLLAATGMRRDDLLSPAAVVHPTTAGHLLYAKIIV</sequence>
<evidence type="ECO:0000313" key="3">
    <source>
        <dbReference type="Proteomes" id="UP001244341"/>
    </source>
</evidence>
<dbReference type="PANTHER" id="PTHR34407:SF1">
    <property type="entry name" value="SGNH HYDROLASE-TYPE ESTERASE DOMAIN-CONTAINING PROTEIN"/>
    <property type="match status" value="1"/>
</dbReference>
<dbReference type="EMBL" id="CP126212">
    <property type="protein sequence ID" value="WIA14291.1"/>
    <property type="molecule type" value="Genomic_DNA"/>
</dbReference>
<name>A0ABY8TYQ7_TETOB</name>